<feature type="region of interest" description="Disordered" evidence="1">
    <location>
        <begin position="318"/>
        <end position="344"/>
    </location>
</feature>
<evidence type="ECO:0000313" key="3">
    <source>
        <dbReference type="Proteomes" id="UP000324194"/>
    </source>
</evidence>
<reference evidence="2 3" key="1">
    <citation type="submission" date="2019-08" db="EMBL/GenBank/DDBJ databases">
        <authorList>
            <person name="Guy L."/>
        </authorList>
    </citation>
    <scope>NUCLEOTIDE SEQUENCE [LARGE SCALE GENOMIC DNA]</scope>
    <source>
        <strain evidence="2 3">SGT-108</strain>
    </source>
</reference>
<evidence type="ECO:0000313" key="2">
    <source>
        <dbReference type="EMBL" id="VVC76382.1"/>
    </source>
</evidence>
<evidence type="ECO:0000256" key="1">
    <source>
        <dbReference type="SAM" id="MobiDB-lite"/>
    </source>
</evidence>
<gene>
    <name evidence="2" type="ORF">AQUSIP_16940</name>
</gene>
<dbReference type="AlphaFoldDB" id="A0A5E4PJ28"/>
<proteinExistence type="predicted"/>
<accession>A0A5E4PJ28</accession>
<protein>
    <submittedName>
        <fullName evidence="2">Uncharacterized protein</fullName>
    </submittedName>
</protein>
<dbReference type="RefSeq" id="WP_148339627.1">
    <property type="nucleotide sequence ID" value="NZ_LR699119.1"/>
</dbReference>
<dbReference type="KEGG" id="asip:AQUSIP_16940"/>
<organism evidence="2 3">
    <name type="scientific">Aquicella siphonis</name>
    <dbReference type="NCBI Taxonomy" id="254247"/>
    <lineage>
        <taxon>Bacteria</taxon>
        <taxon>Pseudomonadati</taxon>
        <taxon>Pseudomonadota</taxon>
        <taxon>Gammaproteobacteria</taxon>
        <taxon>Legionellales</taxon>
        <taxon>Coxiellaceae</taxon>
        <taxon>Aquicella</taxon>
    </lineage>
</organism>
<dbReference type="EMBL" id="LR699119">
    <property type="protein sequence ID" value="VVC76382.1"/>
    <property type="molecule type" value="Genomic_DNA"/>
</dbReference>
<keyword evidence="3" id="KW-1185">Reference proteome</keyword>
<dbReference type="Proteomes" id="UP000324194">
    <property type="component" value="Chromosome 1"/>
</dbReference>
<sequence length="344" mass="38497">MALSRLHDTLIPYILDYLDPDGSIRENPRELDYETSVNSKGIKKAYMRNNALTLFTHESNAGEMVFSGALRPDLCFKGNFRFGHREDTDHDSFHKSKADFEQEHTHIIKGKTSPEHMNENDVRCILKHIKQFEAQIGLCNGERTDCLLSQDDADAINKAHEKYLRQQRRAPRLAAAAEKMYSELESHCIKGAQSFSLAFLHTLLDKYIRPLMITQGYKNATWCVEAAKSSITLLLSSSITHTAMDAIIRNTLSPVLEHLGLNPRYIEKITTEIGAIAAFLNNPLSAIEWSITGSAAALGQASAYQIIRALPKLKAEPAISHTDTQTPVKSAPEHAGLRKRFSSH</sequence>
<name>A0A5E4PJ28_9COXI</name>